<reference evidence="1" key="1">
    <citation type="submission" date="2021-06" db="EMBL/GenBank/DDBJ databases">
        <authorList>
            <person name="Kallberg Y."/>
            <person name="Tangrot J."/>
            <person name="Rosling A."/>
        </authorList>
    </citation>
    <scope>NUCLEOTIDE SEQUENCE</scope>
    <source>
        <strain evidence="1">MA461A</strain>
    </source>
</reference>
<evidence type="ECO:0000313" key="2">
    <source>
        <dbReference type="Proteomes" id="UP000789920"/>
    </source>
</evidence>
<name>A0ACA9RH51_9GLOM</name>
<accession>A0ACA9RH51</accession>
<feature type="non-terminal residue" evidence="1">
    <location>
        <position position="1"/>
    </location>
</feature>
<protein>
    <submittedName>
        <fullName evidence="1">29449_t:CDS:1</fullName>
    </submittedName>
</protein>
<proteinExistence type="predicted"/>
<dbReference type="EMBL" id="CAJVQC010053007">
    <property type="protein sequence ID" value="CAG8792328.1"/>
    <property type="molecule type" value="Genomic_DNA"/>
</dbReference>
<keyword evidence="2" id="KW-1185">Reference proteome</keyword>
<dbReference type="Proteomes" id="UP000789920">
    <property type="component" value="Unassembled WGS sequence"/>
</dbReference>
<comment type="caution">
    <text evidence="1">The sequence shown here is derived from an EMBL/GenBank/DDBJ whole genome shotgun (WGS) entry which is preliminary data.</text>
</comment>
<evidence type="ECO:0000313" key="1">
    <source>
        <dbReference type="EMBL" id="CAG8792328.1"/>
    </source>
</evidence>
<organism evidence="1 2">
    <name type="scientific">Racocetra persica</name>
    <dbReference type="NCBI Taxonomy" id="160502"/>
    <lineage>
        <taxon>Eukaryota</taxon>
        <taxon>Fungi</taxon>
        <taxon>Fungi incertae sedis</taxon>
        <taxon>Mucoromycota</taxon>
        <taxon>Glomeromycotina</taxon>
        <taxon>Glomeromycetes</taxon>
        <taxon>Diversisporales</taxon>
        <taxon>Gigasporaceae</taxon>
        <taxon>Racocetra</taxon>
    </lineage>
</organism>
<sequence>RHRRCERPSESDDCAFCRNHGFVCEKALSRKCECKSVSHIPFEIIKTFINQEPIPKLITISINPSETTAEEFLSFYSNFKTIWNLIPLFETTKMTAEIAEETANALINSNHIFHIETAKVTAEVTGYMKNQLDQRSYIYNENCTSKLILHILTYRATRDGFDYNKFIANNCSGAILGLIKISDPDVKGSNTHSLSRVVNFSTAIYSYGGNWMNFGNADLVLNGQHGTCTQGQYDKKILNVNNVVVKELETFVVQKK</sequence>
<gene>
    <name evidence="1" type="ORF">RPERSI_LOCUS19384</name>
</gene>